<name>A0A7C1JKY4_THERO</name>
<proteinExistence type="predicted"/>
<dbReference type="GO" id="GO:0046677">
    <property type="term" value="P:response to antibiotic"/>
    <property type="evidence" value="ECO:0007669"/>
    <property type="project" value="InterPro"/>
</dbReference>
<dbReference type="Gene3D" id="3.40.710.10">
    <property type="entry name" value="DD-peptidase/beta-lactamase superfamily"/>
    <property type="match status" value="1"/>
</dbReference>
<dbReference type="SUPFAM" id="SSF56601">
    <property type="entry name" value="beta-lactamase/transpeptidase-like"/>
    <property type="match status" value="1"/>
</dbReference>
<keyword evidence="3" id="KW-0378">Hydrolase</keyword>
<evidence type="ECO:0000256" key="1">
    <source>
        <dbReference type="ARBA" id="ARBA00001526"/>
    </source>
</evidence>
<evidence type="ECO:0000259" key="2">
    <source>
        <dbReference type="Pfam" id="PF13354"/>
    </source>
</evidence>
<dbReference type="AlphaFoldDB" id="A0A7C1JKY4"/>
<organism evidence="3">
    <name type="scientific">Thermomicrobium roseum</name>
    <dbReference type="NCBI Taxonomy" id="500"/>
    <lineage>
        <taxon>Bacteria</taxon>
        <taxon>Pseudomonadati</taxon>
        <taxon>Thermomicrobiota</taxon>
        <taxon>Thermomicrobia</taxon>
        <taxon>Thermomicrobiales</taxon>
        <taxon>Thermomicrobiaceae</taxon>
        <taxon>Thermomicrobium</taxon>
    </lineage>
</organism>
<dbReference type="InterPro" id="IPR012338">
    <property type="entry name" value="Beta-lactam/transpept-like"/>
</dbReference>
<feature type="domain" description="Beta-lactamase class A catalytic" evidence="2">
    <location>
        <begin position="21"/>
        <end position="231"/>
    </location>
</feature>
<comment type="caution">
    <text evidence="3">The sequence shown here is derived from an EMBL/GenBank/DDBJ whole genome shotgun (WGS) entry which is preliminary data.</text>
</comment>
<evidence type="ECO:0000313" key="3">
    <source>
        <dbReference type="EMBL" id="HEF65704.1"/>
    </source>
</evidence>
<comment type="catalytic activity">
    <reaction evidence="1">
        <text>a beta-lactam + H2O = a substituted beta-amino acid</text>
        <dbReference type="Rhea" id="RHEA:20401"/>
        <dbReference type="ChEBI" id="CHEBI:15377"/>
        <dbReference type="ChEBI" id="CHEBI:35627"/>
        <dbReference type="ChEBI" id="CHEBI:140347"/>
        <dbReference type="EC" id="3.5.2.6"/>
    </reaction>
</comment>
<dbReference type="InterPro" id="IPR000871">
    <property type="entry name" value="Beta-lactam_class-A"/>
</dbReference>
<accession>A0A7C1JKY4</accession>
<dbReference type="Pfam" id="PF13354">
    <property type="entry name" value="Beta-lactamase2"/>
    <property type="match status" value="1"/>
</dbReference>
<dbReference type="GO" id="GO:0030655">
    <property type="term" value="P:beta-lactam antibiotic catabolic process"/>
    <property type="evidence" value="ECO:0007669"/>
    <property type="project" value="InterPro"/>
</dbReference>
<dbReference type="InterPro" id="IPR045155">
    <property type="entry name" value="Beta-lactam_cat"/>
</dbReference>
<sequence>MLSLPRAIRLALEQVPARVSLSFCDLDRQWEIAHDADHPVTAASTIKLLVLVTLYRAFARGDLDPNESIALTPDAVVPGSGVLRWLRHRPTLTLRDLAVLMVIVSDNTASNLLIERLGWSAFAALATELGLAQTALRRRFAGRAALPGEEENVTSARDLAQLLASLEKGKIVPEGPWLEDLRTILTAQQFRDIIPARLPADVRVGNKTGSLPGFLHDAALLWAPHGRATLVLLARDVYDAELTRRALADLARAVYDEWWMETNRKPSDS</sequence>
<reference evidence="3" key="1">
    <citation type="journal article" date="2020" name="mSystems">
        <title>Genome- and Community-Level Interaction Insights into Carbon Utilization and Element Cycling Functions of Hydrothermarchaeota in Hydrothermal Sediment.</title>
        <authorList>
            <person name="Zhou Z."/>
            <person name="Liu Y."/>
            <person name="Xu W."/>
            <person name="Pan J."/>
            <person name="Luo Z.H."/>
            <person name="Li M."/>
        </authorList>
    </citation>
    <scope>NUCLEOTIDE SEQUENCE [LARGE SCALE GENOMIC DNA]</scope>
    <source>
        <strain evidence="3">SpSt-222</strain>
    </source>
</reference>
<dbReference type="PANTHER" id="PTHR35333:SF4">
    <property type="entry name" value="SLR0121 PROTEIN"/>
    <property type="match status" value="1"/>
</dbReference>
<gene>
    <name evidence="3" type="ORF">ENP47_08925</name>
</gene>
<dbReference type="EMBL" id="DSJL01000011">
    <property type="protein sequence ID" value="HEF65704.1"/>
    <property type="molecule type" value="Genomic_DNA"/>
</dbReference>
<dbReference type="PANTHER" id="PTHR35333">
    <property type="entry name" value="BETA-LACTAMASE"/>
    <property type="match status" value="1"/>
</dbReference>
<protein>
    <submittedName>
        <fullName evidence="3">Serine hydrolase</fullName>
    </submittedName>
</protein>
<dbReference type="GO" id="GO:0008800">
    <property type="term" value="F:beta-lactamase activity"/>
    <property type="evidence" value="ECO:0007669"/>
    <property type="project" value="UniProtKB-EC"/>
</dbReference>